<dbReference type="InterPro" id="IPR002477">
    <property type="entry name" value="Peptidoglycan-bd-like"/>
</dbReference>
<dbReference type="InterPro" id="IPR018487">
    <property type="entry name" value="Hemopexin-like_repeat"/>
</dbReference>
<name>A0A8D0GH08_SPHPU</name>
<evidence type="ECO:0000256" key="22">
    <source>
        <dbReference type="SAM" id="SignalP"/>
    </source>
</evidence>
<dbReference type="FunFam" id="2.110.10.10:FF:000002">
    <property type="entry name" value="Matrix metallopeptidase 3"/>
    <property type="match status" value="1"/>
</dbReference>
<dbReference type="GO" id="GO:0005783">
    <property type="term" value="C:endoplasmic reticulum"/>
    <property type="evidence" value="ECO:0007669"/>
    <property type="project" value="Ensembl"/>
</dbReference>
<sequence length="456" mass="52130">TELMIRMKRFPILLLLSMALSYAFPVLPDKENGEENTQLVQYLKSFYELKTDQTSLAWKRSTNPLAEKIKIMQDFFGLKVTGKADSETVEVIKQPRCGVPDVGLYGMTLPGWKKPKLTYRIVNYTPDMERTDVEKAIQKAFQVWSSVSQLTFSRIYEGIADIMIAFGRGVHGRCPRYFDGHLGVLGHAFPPGNGISGDVHFDEDEDWTFGHALGLSHSNDARALMFPNYKFIDPTQFPLSPDDISGIQSIYGPSPNSPNKPDKPQLPKTCDPKLSFDAITTLRREIMFLKGRHLWRVYPNYSEAELELISTFWPSLPSGIEAAYENTNDQVLFFKDNKFWVISGYEVLPGYPKNIDVLGFPRSIKKIDAAICNRNTGKTDFFVGQKYWRYDETSQSMDKDYPKQTADDFPGIGQKVDAVFQHNGFLYFFHGSMQWEFDPNAKRVIRVLNSNSWFNC</sequence>
<reference evidence="24" key="2">
    <citation type="submission" date="2025-09" db="UniProtKB">
        <authorList>
            <consortium name="Ensembl"/>
        </authorList>
    </citation>
    <scope>IDENTIFICATION</scope>
</reference>
<feature type="signal peptide" evidence="22">
    <location>
        <begin position="1"/>
        <end position="23"/>
    </location>
</feature>
<feature type="binding site" evidence="15">
    <location>
        <position position="211"/>
    </location>
    <ligand>
        <name>Zn(2+)</name>
        <dbReference type="ChEBI" id="CHEBI:29105"/>
        <label>2</label>
        <note>catalytic</note>
    </ligand>
</feature>
<dbReference type="SMART" id="SM00235">
    <property type="entry name" value="ZnMc"/>
    <property type="match status" value="1"/>
</dbReference>
<dbReference type="InterPro" id="IPR036375">
    <property type="entry name" value="Hemopexin-like_dom_sf"/>
</dbReference>
<feature type="repeat" description="Hemopexin" evidence="20">
    <location>
        <begin position="413"/>
        <end position="456"/>
    </location>
</feature>
<dbReference type="GO" id="GO:0030574">
    <property type="term" value="P:collagen catabolic process"/>
    <property type="evidence" value="ECO:0007669"/>
    <property type="project" value="TreeGrafter"/>
</dbReference>
<feature type="binding site" evidence="16">
    <location>
        <position position="200"/>
    </location>
    <ligand>
        <name>Zn(2+)</name>
        <dbReference type="ChEBI" id="CHEBI:29105"/>
        <label>1</label>
    </ligand>
</feature>
<dbReference type="InterPro" id="IPR033739">
    <property type="entry name" value="M10A_MMP"/>
</dbReference>
<feature type="binding site" evidence="16">
    <location>
        <position position="205"/>
    </location>
    <ligand>
        <name>Ca(2+)</name>
        <dbReference type="ChEBI" id="CHEBI:29108"/>
        <label>3</label>
    </ligand>
</feature>
<evidence type="ECO:0000256" key="7">
    <source>
        <dbReference type="ARBA" id="ARBA00022729"/>
    </source>
</evidence>
<dbReference type="GO" id="GO:0008270">
    <property type="term" value="F:zinc ion binding"/>
    <property type="evidence" value="ECO:0007669"/>
    <property type="project" value="InterPro"/>
</dbReference>
<dbReference type="OMA" id="IPHACDP"/>
<dbReference type="PROSITE" id="PS00546">
    <property type="entry name" value="CYSTEINE_SWITCH"/>
    <property type="match status" value="1"/>
</dbReference>
<feature type="binding site" evidence="16">
    <location>
        <position position="179"/>
    </location>
    <ligand>
        <name>Ca(2+)</name>
        <dbReference type="ChEBI" id="CHEBI:29108"/>
        <label>3</label>
    </ligand>
</feature>
<evidence type="ECO:0000256" key="4">
    <source>
        <dbReference type="ARBA" id="ARBA00022530"/>
    </source>
</evidence>
<dbReference type="Pfam" id="PF00045">
    <property type="entry name" value="Hemopexin"/>
    <property type="match status" value="4"/>
</dbReference>
<dbReference type="SUPFAM" id="SSF55486">
    <property type="entry name" value="Metalloproteases ('zincins'), catalytic domain"/>
    <property type="match status" value="1"/>
</dbReference>
<evidence type="ECO:0000256" key="12">
    <source>
        <dbReference type="ARBA" id="ARBA00023049"/>
    </source>
</evidence>
<comment type="subcellular location">
    <subcellularLocation>
        <location evidence="1">Secreted</location>
        <location evidence="1">Extracellular space</location>
        <location evidence="1">Extracellular matrix</location>
    </subcellularLocation>
</comment>
<feature type="binding site" evidence="16">
    <location>
        <position position="205"/>
    </location>
    <ligand>
        <name>Ca(2+)</name>
        <dbReference type="ChEBI" id="CHEBI:29108"/>
        <label>1</label>
    </ligand>
</feature>
<keyword evidence="12" id="KW-0482">Metalloprotease</keyword>
<feature type="binding site" evidence="16">
    <location>
        <position position="171"/>
    </location>
    <ligand>
        <name>Zn(2+)</name>
        <dbReference type="ChEBI" id="CHEBI:29105"/>
        <label>1</label>
    </ligand>
</feature>
<feature type="binding site" evidence="16">
    <location>
        <position position="277"/>
    </location>
    <ligand>
        <name>Ca(2+)</name>
        <dbReference type="ChEBI" id="CHEBI:29108"/>
        <label>4</label>
    </ligand>
</feature>
<dbReference type="GeneTree" id="ENSGT00940000161159"/>
<feature type="domain" description="Peptidase metallopeptidase" evidence="23">
    <location>
        <begin position="108"/>
        <end position="253"/>
    </location>
</feature>
<dbReference type="InterPro" id="IPR036365">
    <property type="entry name" value="PGBD-like_sf"/>
</dbReference>
<dbReference type="SMART" id="SM00120">
    <property type="entry name" value="HX"/>
    <property type="match status" value="4"/>
</dbReference>
<feature type="binding site" evidence="15">
    <location>
        <position position="217"/>
    </location>
    <ligand>
        <name>Zn(2+)</name>
        <dbReference type="ChEBI" id="CHEBI:29105"/>
        <label>2</label>
        <note>catalytic</note>
    </ligand>
</feature>
<evidence type="ECO:0000256" key="5">
    <source>
        <dbReference type="ARBA" id="ARBA00022670"/>
    </source>
</evidence>
<evidence type="ECO:0000256" key="16">
    <source>
        <dbReference type="PIRSR" id="PIRSR621190-2"/>
    </source>
</evidence>
<feature type="binding site" evidence="16">
    <location>
        <position position="370"/>
    </location>
    <ligand>
        <name>Ca(2+)</name>
        <dbReference type="ChEBI" id="CHEBI:29108"/>
        <label>5</label>
    </ligand>
</feature>
<dbReference type="Proteomes" id="UP000694392">
    <property type="component" value="Unplaced"/>
</dbReference>
<feature type="binding site" evidence="16">
    <location>
        <position position="323"/>
    </location>
    <ligand>
        <name>Ca(2+)</name>
        <dbReference type="ChEBI" id="CHEBI:29108"/>
        <label>5</label>
    </ligand>
</feature>
<dbReference type="CDD" id="cd04278">
    <property type="entry name" value="ZnMc_MMP"/>
    <property type="match status" value="1"/>
</dbReference>
<dbReference type="Gene3D" id="3.40.390.10">
    <property type="entry name" value="Collagenase (Catalytic Domain)"/>
    <property type="match status" value="1"/>
</dbReference>
<dbReference type="SUPFAM" id="SSF50923">
    <property type="entry name" value="Hemopexin-like domain"/>
    <property type="match status" value="1"/>
</dbReference>
<feature type="binding site" evidence="16">
    <location>
        <position position="187"/>
    </location>
    <ligand>
        <name>Zn(2+)</name>
        <dbReference type="ChEBI" id="CHEBI:29105"/>
        <label>1</label>
    </ligand>
</feature>
<dbReference type="InterPro" id="IPR001818">
    <property type="entry name" value="Pept_M10_metallopeptidase"/>
</dbReference>
<feature type="binding site" evidence="16">
    <location>
        <position position="198"/>
    </location>
    <ligand>
        <name>Ca(2+)</name>
        <dbReference type="ChEBI" id="CHEBI:29108"/>
        <label>2</label>
    </ligand>
</feature>
<dbReference type="PIRSF" id="PIRSF001191">
    <property type="entry name" value="Peptidase_M10A_matrix"/>
    <property type="match status" value="1"/>
</dbReference>
<evidence type="ECO:0000256" key="8">
    <source>
        <dbReference type="ARBA" id="ARBA00022737"/>
    </source>
</evidence>
<evidence type="ECO:0000256" key="13">
    <source>
        <dbReference type="ARBA" id="ARBA00023145"/>
    </source>
</evidence>
<reference evidence="24" key="1">
    <citation type="submission" date="2025-08" db="UniProtKB">
        <authorList>
            <consortium name="Ensembl"/>
        </authorList>
    </citation>
    <scope>IDENTIFICATION</scope>
</reference>
<evidence type="ECO:0000256" key="3">
    <source>
        <dbReference type="ARBA" id="ARBA00022525"/>
    </source>
</evidence>
<gene>
    <name evidence="24" type="primary">MMP27</name>
</gene>
<protein>
    <submittedName>
        <fullName evidence="24">Matrix metallopeptidase 27</fullName>
    </submittedName>
</protein>
<keyword evidence="3" id="KW-0964">Secreted</keyword>
<feature type="binding site" evidence="16">
    <location>
        <position position="180"/>
    </location>
    <ligand>
        <name>Ca(2+)</name>
        <dbReference type="ChEBI" id="CHEBI:29108"/>
        <label>3</label>
    </ligand>
</feature>
<evidence type="ECO:0000256" key="10">
    <source>
        <dbReference type="ARBA" id="ARBA00022833"/>
    </source>
</evidence>
<feature type="disulfide bond" evidence="17">
    <location>
        <begin position="270"/>
        <end position="456"/>
    </location>
</feature>
<evidence type="ECO:0000256" key="14">
    <source>
        <dbReference type="ARBA" id="ARBA00023157"/>
    </source>
</evidence>
<dbReference type="Gene3D" id="2.110.10.10">
    <property type="entry name" value="Hemopexin-like domain"/>
    <property type="match status" value="1"/>
</dbReference>
<feature type="modified residue" description="Phosphotyrosine; by PKDCC" evidence="18">
    <location>
        <position position="351"/>
    </location>
</feature>
<keyword evidence="13" id="KW-0865">Zymogen</keyword>
<dbReference type="InterPro" id="IPR000585">
    <property type="entry name" value="Hemopexin-like_dom"/>
</dbReference>
<proteinExistence type="inferred from homology"/>
<feature type="binding site" evidence="16">
    <location>
        <position position="279"/>
    </location>
    <ligand>
        <name>Ca(2+)</name>
        <dbReference type="ChEBI" id="CHEBI:29108"/>
        <label>5</label>
    </ligand>
</feature>
<dbReference type="SUPFAM" id="SSF47090">
    <property type="entry name" value="PGBD-like"/>
    <property type="match status" value="1"/>
</dbReference>
<evidence type="ECO:0000256" key="15">
    <source>
        <dbReference type="PIRSR" id="PIRSR001191-2"/>
    </source>
</evidence>
<accession>A0A8D0GH08</accession>
<keyword evidence="7 22" id="KW-0732">Signal</keyword>
<dbReference type="InterPro" id="IPR021190">
    <property type="entry name" value="Pept_M10A"/>
</dbReference>
<keyword evidence="14 17" id="KW-1015">Disulfide bond</keyword>
<dbReference type="FunFam" id="3.40.390.10:FF:000007">
    <property type="entry name" value="Collagenase 3"/>
    <property type="match status" value="1"/>
</dbReference>
<feature type="binding site" evidence="16">
    <location>
        <position position="417"/>
    </location>
    <ligand>
        <name>Ca(2+)</name>
        <dbReference type="ChEBI" id="CHEBI:29108"/>
        <label>4</label>
    </ligand>
</feature>
<dbReference type="PROSITE" id="PS51642">
    <property type="entry name" value="HEMOPEXIN_2"/>
    <property type="match status" value="4"/>
</dbReference>
<keyword evidence="4" id="KW-0272">Extracellular matrix</keyword>
<comment type="cofactor">
    <cofactor evidence="16">
        <name>Ca(2+)</name>
        <dbReference type="ChEBI" id="CHEBI:29108"/>
    </cofactor>
    <text evidence="16">Can bind about 5 Ca(2+) ions per subunit.</text>
</comment>
<dbReference type="GO" id="GO:0004222">
    <property type="term" value="F:metalloendopeptidase activity"/>
    <property type="evidence" value="ECO:0007669"/>
    <property type="project" value="InterPro"/>
</dbReference>
<dbReference type="GO" id="GO:0030198">
    <property type="term" value="P:extracellular matrix organization"/>
    <property type="evidence" value="ECO:0007669"/>
    <property type="project" value="TreeGrafter"/>
</dbReference>
<feature type="binding site" description="in inhibited form" evidence="16">
    <location>
        <position position="97"/>
    </location>
    <ligand>
        <name>Zn(2+)</name>
        <dbReference type="ChEBI" id="CHEBI:29105"/>
        <label>2</label>
        <note>catalytic</note>
    </ligand>
</feature>
<dbReference type="GO" id="GO:0006508">
    <property type="term" value="P:proteolysis"/>
    <property type="evidence" value="ECO:0007669"/>
    <property type="project" value="UniProtKB-KW"/>
</dbReference>
<feature type="binding site" evidence="16">
    <location>
        <position position="225"/>
    </location>
    <ligand>
        <name>Zn(2+)</name>
        <dbReference type="ChEBI" id="CHEBI:29105"/>
        <label>2</label>
        <note>catalytic</note>
    </ligand>
</feature>
<feature type="binding site" evidence="16">
    <location>
        <position position="419"/>
    </location>
    <ligand>
        <name>Ca(2+)</name>
        <dbReference type="ChEBI" id="CHEBI:29108"/>
        <label>5</label>
    </ligand>
</feature>
<keyword evidence="6 15" id="KW-0479">Metal-binding</keyword>
<dbReference type="InterPro" id="IPR018486">
    <property type="entry name" value="Hemopexin_CS"/>
</dbReference>
<dbReference type="GO" id="GO:0031012">
    <property type="term" value="C:extracellular matrix"/>
    <property type="evidence" value="ECO:0007669"/>
    <property type="project" value="InterPro"/>
</dbReference>
<keyword evidence="10 15" id="KW-0862">Zinc</keyword>
<dbReference type="InterPro" id="IPR021158">
    <property type="entry name" value="Pept_M10A_Zn_BS"/>
</dbReference>
<feature type="repeat" description="Hemopexin" evidence="20">
    <location>
        <begin position="364"/>
        <end position="412"/>
    </location>
</feature>
<dbReference type="PANTHER" id="PTHR10201:SF115">
    <property type="entry name" value="MATRIX METALLOPROTEINASE-27"/>
    <property type="match status" value="1"/>
</dbReference>
<keyword evidence="9" id="KW-0378">Hydrolase</keyword>
<evidence type="ECO:0000256" key="17">
    <source>
        <dbReference type="PIRSR" id="PIRSR621190-3"/>
    </source>
</evidence>
<keyword evidence="8" id="KW-0677">Repeat</keyword>
<feature type="binding site" evidence="16">
    <location>
        <position position="127"/>
    </location>
    <ligand>
        <name>Ca(2+)</name>
        <dbReference type="ChEBI" id="CHEBI:29108"/>
        <label>1</label>
    </ligand>
</feature>
<dbReference type="InterPro" id="IPR006026">
    <property type="entry name" value="Peptidase_Metallo"/>
</dbReference>
<keyword evidence="11 16" id="KW-0106">Calcium</keyword>
<feature type="repeat" description="Hemopexin" evidence="20">
    <location>
        <begin position="267"/>
        <end position="316"/>
    </location>
</feature>
<evidence type="ECO:0000313" key="24">
    <source>
        <dbReference type="Ensembl" id="ENSSPUP00000005262.1"/>
    </source>
</evidence>
<dbReference type="Ensembl" id="ENSSPUT00000005591.1">
    <property type="protein sequence ID" value="ENSSPUP00000005262.1"/>
    <property type="gene ID" value="ENSSPUG00000004056.1"/>
</dbReference>
<keyword evidence="5" id="KW-0645">Protease</keyword>
<dbReference type="PRINTS" id="PR00138">
    <property type="entry name" value="MATRIXIN"/>
</dbReference>
<dbReference type="Pfam" id="PF00413">
    <property type="entry name" value="Peptidase_M10"/>
    <property type="match status" value="1"/>
</dbReference>
<keyword evidence="25" id="KW-1185">Reference proteome</keyword>
<evidence type="ECO:0000313" key="25">
    <source>
        <dbReference type="Proteomes" id="UP000694392"/>
    </source>
</evidence>
<evidence type="ECO:0000256" key="18">
    <source>
        <dbReference type="PIRSR" id="PIRSR621190-4"/>
    </source>
</evidence>
<dbReference type="InterPro" id="IPR024079">
    <property type="entry name" value="MetalloPept_cat_dom_sf"/>
</dbReference>
<feature type="repeat" description="Hemopexin" evidence="20">
    <location>
        <begin position="317"/>
        <end position="362"/>
    </location>
</feature>
<evidence type="ECO:0000256" key="9">
    <source>
        <dbReference type="ARBA" id="ARBA00022801"/>
    </source>
</evidence>
<evidence type="ECO:0000256" key="1">
    <source>
        <dbReference type="ARBA" id="ARBA00004498"/>
    </source>
</evidence>
<feature type="binding site" evidence="16">
    <location>
        <position position="202"/>
    </location>
    <ligand>
        <name>Ca(2+)</name>
        <dbReference type="ChEBI" id="CHEBI:29108"/>
        <label>3</label>
    </ligand>
</feature>
<comment type="similarity">
    <text evidence="2">Belongs to the peptidase M10A family.</text>
</comment>
<evidence type="ECO:0000256" key="21">
    <source>
        <dbReference type="SAM" id="MobiDB-lite"/>
    </source>
</evidence>
<evidence type="ECO:0000256" key="11">
    <source>
        <dbReference type="ARBA" id="ARBA00022837"/>
    </source>
</evidence>
<evidence type="ECO:0000256" key="20">
    <source>
        <dbReference type="PROSITE-ProRule" id="PRU01011"/>
    </source>
</evidence>
<evidence type="ECO:0000256" key="2">
    <source>
        <dbReference type="ARBA" id="ARBA00010370"/>
    </source>
</evidence>
<dbReference type="PANTHER" id="PTHR10201">
    <property type="entry name" value="MATRIX METALLOPROTEINASE"/>
    <property type="match status" value="1"/>
</dbReference>
<dbReference type="AlphaFoldDB" id="A0A8D0GH08"/>
<feature type="short sequence motif" description="Cysteine switch" evidence="19">
    <location>
        <begin position="95"/>
        <end position="102"/>
    </location>
</feature>
<feature type="binding site" evidence="16">
    <location>
        <position position="161"/>
    </location>
    <ligand>
        <name>Ca(2+)</name>
        <dbReference type="ChEBI" id="CHEBI:29108"/>
        <label>2</label>
    </ligand>
</feature>
<organism evidence="24 25">
    <name type="scientific">Sphenodon punctatus</name>
    <name type="common">Tuatara</name>
    <name type="synonym">Hatteria punctata</name>
    <dbReference type="NCBI Taxonomy" id="8508"/>
    <lineage>
        <taxon>Eukaryota</taxon>
        <taxon>Metazoa</taxon>
        <taxon>Chordata</taxon>
        <taxon>Craniata</taxon>
        <taxon>Vertebrata</taxon>
        <taxon>Euteleostomi</taxon>
        <taxon>Lepidosauria</taxon>
        <taxon>Sphenodontia</taxon>
        <taxon>Sphenodontidae</taxon>
        <taxon>Sphenodon</taxon>
    </lineage>
</organism>
<dbReference type="PROSITE" id="PS00024">
    <property type="entry name" value="HEMOPEXIN"/>
    <property type="match status" value="1"/>
</dbReference>
<feature type="chain" id="PRO_5034409789" evidence="22">
    <location>
        <begin position="24"/>
        <end position="456"/>
    </location>
</feature>
<evidence type="ECO:0000256" key="6">
    <source>
        <dbReference type="ARBA" id="ARBA00022723"/>
    </source>
</evidence>
<feature type="region of interest" description="Disordered" evidence="21">
    <location>
        <begin position="248"/>
        <end position="268"/>
    </location>
</feature>
<comment type="cofactor">
    <cofactor evidence="16">
        <name>Zn(2+)</name>
        <dbReference type="ChEBI" id="CHEBI:29105"/>
    </cofactor>
    <text evidence="16">Binds 2 Zn(2+) ions per subunit.</text>
</comment>
<dbReference type="CDD" id="cd00094">
    <property type="entry name" value="HX"/>
    <property type="match status" value="1"/>
</dbReference>
<evidence type="ECO:0000256" key="19">
    <source>
        <dbReference type="PIRSR" id="PIRSR621190-5"/>
    </source>
</evidence>
<dbReference type="Pfam" id="PF01471">
    <property type="entry name" value="PG_binding_1"/>
    <property type="match status" value="1"/>
</dbReference>
<evidence type="ECO:0000259" key="23">
    <source>
        <dbReference type="SMART" id="SM00235"/>
    </source>
</evidence>